<name>H0R1E0_9ACTN</name>
<sequence length="467" mass="50165">MRIAAARDWQPRPGILIDWVPTPETVAAAAAASVHPIGPSFLQRDHINTVVAERAAGIEHRAFTCAAVPVAEPLDVDRMTFALNGFLRDHEGWRSTFRADGDDISRRVVDAADVTVVPLTRESTNAATHLAQRLPTDAIFDAFPAVAFGVVSREDSFDLYFAIDHAFGDASSQAIGLAEILARYHRPSEQPWPAGAPASHLDHTAAEFASAAALTIDTPSVQVWRNILQRNNNHLPDFPLDLGIVAGEPQPVHIALEHIADSVSTEQLSNAARAVGIGFSSMVFAALAATERQLAGRDHYTTATVFSTRAGAHLGAQGWYINFVPVSFPVRGPRLSDVAADAAHGLATARSMVADPVHGALGALIMAGELDPSVITNPQMVSYLDFRWFPAADELREAIIFTGEGVTDHASIWIFRTEDGLHAGSQHPDNPVAAQAISTYFDTFREVLADYLLEIDVKAGADLEATA</sequence>
<feature type="domain" description="Condensation" evidence="1">
    <location>
        <begin position="67"/>
        <end position="344"/>
    </location>
</feature>
<dbReference type="GO" id="GO:0031177">
    <property type="term" value="F:phosphopantetheine binding"/>
    <property type="evidence" value="ECO:0007669"/>
    <property type="project" value="TreeGrafter"/>
</dbReference>
<dbReference type="PANTHER" id="PTHR45527">
    <property type="entry name" value="NONRIBOSOMAL PEPTIDE SYNTHETASE"/>
    <property type="match status" value="1"/>
</dbReference>
<organism evidence="2 3">
    <name type="scientific">Gordonia effusa NBRC 100432</name>
    <dbReference type="NCBI Taxonomy" id="1077974"/>
    <lineage>
        <taxon>Bacteria</taxon>
        <taxon>Bacillati</taxon>
        <taxon>Actinomycetota</taxon>
        <taxon>Actinomycetes</taxon>
        <taxon>Mycobacteriales</taxon>
        <taxon>Gordoniaceae</taxon>
        <taxon>Gordonia</taxon>
    </lineage>
</organism>
<dbReference type="SUPFAM" id="SSF52777">
    <property type="entry name" value="CoA-dependent acyltransferases"/>
    <property type="match status" value="2"/>
</dbReference>
<dbReference type="GO" id="GO:0005737">
    <property type="term" value="C:cytoplasm"/>
    <property type="evidence" value="ECO:0007669"/>
    <property type="project" value="TreeGrafter"/>
</dbReference>
<dbReference type="InterPro" id="IPR023213">
    <property type="entry name" value="CAT-like_dom_sf"/>
</dbReference>
<dbReference type="OrthoDB" id="9123229at2"/>
<dbReference type="GO" id="GO:0043041">
    <property type="term" value="P:amino acid activation for nonribosomal peptide biosynthetic process"/>
    <property type="evidence" value="ECO:0007669"/>
    <property type="project" value="TreeGrafter"/>
</dbReference>
<dbReference type="Gene3D" id="3.30.559.10">
    <property type="entry name" value="Chloramphenicol acetyltransferase-like domain"/>
    <property type="match status" value="1"/>
</dbReference>
<proteinExistence type="predicted"/>
<dbReference type="GO" id="GO:0003824">
    <property type="term" value="F:catalytic activity"/>
    <property type="evidence" value="ECO:0007669"/>
    <property type="project" value="InterPro"/>
</dbReference>
<evidence type="ECO:0000313" key="2">
    <source>
        <dbReference type="EMBL" id="GAB18891.1"/>
    </source>
</evidence>
<keyword evidence="3" id="KW-1185">Reference proteome</keyword>
<evidence type="ECO:0000259" key="1">
    <source>
        <dbReference type="Pfam" id="PF00668"/>
    </source>
</evidence>
<evidence type="ECO:0000313" key="3">
    <source>
        <dbReference type="Proteomes" id="UP000035034"/>
    </source>
</evidence>
<dbReference type="eggNOG" id="COG1020">
    <property type="taxonomic scope" value="Bacteria"/>
</dbReference>
<dbReference type="InterPro" id="IPR001242">
    <property type="entry name" value="Condensation_dom"/>
</dbReference>
<dbReference type="STRING" id="1077974.GOEFS_069_00170"/>
<dbReference type="EMBL" id="BAEH01000069">
    <property type="protein sequence ID" value="GAB18891.1"/>
    <property type="molecule type" value="Genomic_DNA"/>
</dbReference>
<dbReference type="AlphaFoldDB" id="H0R1E0"/>
<dbReference type="PANTHER" id="PTHR45527:SF1">
    <property type="entry name" value="FATTY ACID SYNTHASE"/>
    <property type="match status" value="1"/>
</dbReference>
<dbReference type="GO" id="GO:0044550">
    <property type="term" value="P:secondary metabolite biosynthetic process"/>
    <property type="evidence" value="ECO:0007669"/>
    <property type="project" value="TreeGrafter"/>
</dbReference>
<dbReference type="GO" id="GO:0008610">
    <property type="term" value="P:lipid biosynthetic process"/>
    <property type="evidence" value="ECO:0007669"/>
    <property type="project" value="UniProtKB-ARBA"/>
</dbReference>
<protein>
    <recommendedName>
        <fullName evidence="1">Condensation domain-containing protein</fullName>
    </recommendedName>
</protein>
<dbReference type="Proteomes" id="UP000035034">
    <property type="component" value="Unassembled WGS sequence"/>
</dbReference>
<accession>H0R1E0</accession>
<dbReference type="Gene3D" id="3.30.559.30">
    <property type="entry name" value="Nonribosomal peptide synthetase, condensation domain"/>
    <property type="match status" value="1"/>
</dbReference>
<dbReference type="Pfam" id="PF00668">
    <property type="entry name" value="Condensation"/>
    <property type="match status" value="1"/>
</dbReference>
<comment type="caution">
    <text evidence="2">The sequence shown here is derived from an EMBL/GenBank/DDBJ whole genome shotgun (WGS) entry which is preliminary data.</text>
</comment>
<dbReference type="RefSeq" id="WP_007318227.1">
    <property type="nucleotide sequence ID" value="NZ_BAEH01000069.1"/>
</dbReference>
<reference evidence="2 3" key="1">
    <citation type="submission" date="2011-12" db="EMBL/GenBank/DDBJ databases">
        <title>Whole genome shotgun sequence of Gordonia effusa NBRC 100432.</title>
        <authorList>
            <person name="Yoshida I."/>
            <person name="Takarada H."/>
            <person name="Hosoyama A."/>
            <person name="Tsuchikane K."/>
            <person name="Katsumata H."/>
            <person name="Yamazaki S."/>
            <person name="Fujita N."/>
        </authorList>
    </citation>
    <scope>NUCLEOTIDE SEQUENCE [LARGE SCALE GENOMIC DNA]</scope>
    <source>
        <strain evidence="2 3">NBRC 100432</strain>
    </source>
</reference>
<gene>
    <name evidence="2" type="ORF">GOEFS_069_00170</name>
</gene>